<dbReference type="AlphaFoldDB" id="A0AB73I869"/>
<evidence type="ECO:0000259" key="1">
    <source>
        <dbReference type="PROSITE" id="PS51154"/>
    </source>
</evidence>
<dbReference type="Gene3D" id="3.40.220.10">
    <property type="entry name" value="Leucine Aminopeptidase, subunit E, domain 1"/>
    <property type="match status" value="1"/>
</dbReference>
<protein>
    <submittedName>
        <fullName evidence="2">O-acetyl-ADP-ribose deacetylase (Regulator of RNase III)</fullName>
    </submittedName>
</protein>
<sequence length="182" mass="19463">MLNIGGCTLEARVADITTLDVDAIVNAANTSLLGGGGVDGAIHRAAGKELLGECEALDGCATGDAKLTRGYHLPARYVIHAVGPVWRGGTHGEADLLASCYQRSLEVAREANCASIAFPAISCGIYRFPADEAVRIAVQTVIENLPRMPQLEQVIFACFDHAMFERYQAELQRRQAPPSKPV</sequence>
<evidence type="ECO:0000313" key="3">
    <source>
        <dbReference type="Proteomes" id="UP001229486"/>
    </source>
</evidence>
<dbReference type="PROSITE" id="PS51154">
    <property type="entry name" value="MACRO"/>
    <property type="match status" value="1"/>
</dbReference>
<comment type="caution">
    <text evidence="2">The sequence shown here is derived from an EMBL/GenBank/DDBJ whole genome shotgun (WGS) entry which is preliminary data.</text>
</comment>
<dbReference type="NCBIfam" id="NF001664">
    <property type="entry name" value="PRK00431.1-6"/>
    <property type="match status" value="1"/>
</dbReference>
<proteinExistence type="predicted"/>
<dbReference type="Pfam" id="PF01661">
    <property type="entry name" value="Macro"/>
    <property type="match status" value="1"/>
</dbReference>
<dbReference type="SMART" id="SM00506">
    <property type="entry name" value="A1pp"/>
    <property type="match status" value="1"/>
</dbReference>
<dbReference type="CDD" id="cd02908">
    <property type="entry name" value="Macro_OAADPr_deacetylase"/>
    <property type="match status" value="1"/>
</dbReference>
<dbReference type="InterPro" id="IPR002589">
    <property type="entry name" value="Macro_dom"/>
</dbReference>
<evidence type="ECO:0000313" key="2">
    <source>
        <dbReference type="EMBL" id="MDP9645329.1"/>
    </source>
</evidence>
<dbReference type="Proteomes" id="UP001229486">
    <property type="component" value="Unassembled WGS sequence"/>
</dbReference>
<dbReference type="PANTHER" id="PTHR11106">
    <property type="entry name" value="GANGLIOSIDE INDUCED DIFFERENTIATION ASSOCIATED PROTEIN 2-RELATED"/>
    <property type="match status" value="1"/>
</dbReference>
<dbReference type="GO" id="GO:0061463">
    <property type="term" value="F:O-acetyl-ADP-ribose deacetylase activity"/>
    <property type="evidence" value="ECO:0007669"/>
    <property type="project" value="TreeGrafter"/>
</dbReference>
<dbReference type="RefSeq" id="WP_392392682.1">
    <property type="nucleotide sequence ID" value="NZ_JAURTK010000001.1"/>
</dbReference>
<organism evidence="2 3">
    <name type="scientific">Paraburkholderia caledonica</name>
    <dbReference type="NCBI Taxonomy" id="134536"/>
    <lineage>
        <taxon>Bacteria</taxon>
        <taxon>Pseudomonadati</taxon>
        <taxon>Pseudomonadota</taxon>
        <taxon>Betaproteobacteria</taxon>
        <taxon>Burkholderiales</taxon>
        <taxon>Burkholderiaceae</taxon>
        <taxon>Paraburkholderia</taxon>
    </lineage>
</organism>
<dbReference type="PANTHER" id="PTHR11106:SF27">
    <property type="entry name" value="MACRO DOMAIN-CONTAINING PROTEIN"/>
    <property type="match status" value="1"/>
</dbReference>
<dbReference type="InterPro" id="IPR043472">
    <property type="entry name" value="Macro_dom-like"/>
</dbReference>
<dbReference type="EMBL" id="JAURTK010000001">
    <property type="protein sequence ID" value="MDP9645329.1"/>
    <property type="molecule type" value="Genomic_DNA"/>
</dbReference>
<feature type="domain" description="Macro" evidence="1">
    <location>
        <begin position="1"/>
        <end position="175"/>
    </location>
</feature>
<gene>
    <name evidence="2" type="ORF">J2793_000751</name>
</gene>
<reference evidence="2" key="1">
    <citation type="submission" date="2023-07" db="EMBL/GenBank/DDBJ databases">
        <title>Sorghum-associated microbial communities from plants grown in Nebraska, USA.</title>
        <authorList>
            <person name="Schachtman D."/>
        </authorList>
    </citation>
    <scope>NUCLEOTIDE SEQUENCE</scope>
    <source>
        <strain evidence="2">DS1061</strain>
    </source>
</reference>
<accession>A0AB73I869</accession>
<dbReference type="SUPFAM" id="SSF52949">
    <property type="entry name" value="Macro domain-like"/>
    <property type="match status" value="1"/>
</dbReference>
<name>A0AB73I869_9BURK</name>